<dbReference type="OrthoDB" id="26212at2"/>
<gene>
    <name evidence="2" type="ordered locus">Bfae_05250</name>
</gene>
<dbReference type="eggNOG" id="COG3311">
    <property type="taxonomic scope" value="Bacteria"/>
</dbReference>
<sequence length="92" mass="10306">MPVTARFPERNTIGRMPEELTSTVAADLLGISRPTLMTWARAREIDSFTVGSHSRFTRDEVLRVRAQRAADRAAAHAALREFEAAHDEVLDD</sequence>
<reference evidence="2 3" key="1">
    <citation type="journal article" date="2009" name="Stand. Genomic Sci.">
        <title>Complete genome sequence of Brachybacterium faecium type strain (Schefferle 6-10).</title>
        <authorList>
            <person name="Lapidus A."/>
            <person name="Pukall R."/>
            <person name="Labuttii K."/>
            <person name="Copeland A."/>
            <person name="Del Rio T.G."/>
            <person name="Nolan M."/>
            <person name="Chen F."/>
            <person name="Lucas S."/>
            <person name="Tice H."/>
            <person name="Cheng J.F."/>
            <person name="Bruce D."/>
            <person name="Goodwin L."/>
            <person name="Pitluck S."/>
            <person name="Rohde M."/>
            <person name="Goker M."/>
            <person name="Pati A."/>
            <person name="Ivanova N."/>
            <person name="Mavrommatis K."/>
            <person name="Chen A."/>
            <person name="Palaniappan K."/>
            <person name="D'haeseleer P."/>
            <person name="Chain P."/>
            <person name="Bristow J."/>
            <person name="Eisen J.A."/>
            <person name="Markowitz V."/>
            <person name="Hugenholtz P."/>
            <person name="Kyrpides N.C."/>
            <person name="Klenk H.P."/>
        </authorList>
    </citation>
    <scope>NUCLEOTIDE SEQUENCE [LARGE SCALE GENOMIC DNA]</scope>
    <source>
        <strain evidence="3">ATCC 43885 / DSM 4810 / JCM 11609 / LMG 19847 / NBRC 14762 / NCIMB 9860 / 6-10</strain>
    </source>
</reference>
<name>C7MHI4_BRAFD</name>
<organism evidence="2 3">
    <name type="scientific">Brachybacterium faecium (strain ATCC 43885 / DSM 4810 / JCM 11609 / LMG 19847 / NBRC 14762 / NCIMB 9860 / 6-10)</name>
    <dbReference type="NCBI Taxonomy" id="446465"/>
    <lineage>
        <taxon>Bacteria</taxon>
        <taxon>Bacillati</taxon>
        <taxon>Actinomycetota</taxon>
        <taxon>Actinomycetes</taxon>
        <taxon>Micrococcales</taxon>
        <taxon>Dermabacteraceae</taxon>
        <taxon>Brachybacterium</taxon>
    </lineage>
</organism>
<feature type="domain" description="Helix-turn-helix" evidence="1">
    <location>
        <begin position="20"/>
        <end position="68"/>
    </location>
</feature>
<dbReference type="GO" id="GO:0003677">
    <property type="term" value="F:DNA binding"/>
    <property type="evidence" value="ECO:0007669"/>
    <property type="project" value="UniProtKB-KW"/>
</dbReference>
<evidence type="ECO:0000259" key="1">
    <source>
        <dbReference type="Pfam" id="PF12728"/>
    </source>
</evidence>
<keyword evidence="2" id="KW-0238">DNA-binding</keyword>
<dbReference type="InterPro" id="IPR041657">
    <property type="entry name" value="HTH_17"/>
</dbReference>
<evidence type="ECO:0000313" key="3">
    <source>
        <dbReference type="Proteomes" id="UP000001919"/>
    </source>
</evidence>
<evidence type="ECO:0000313" key="2">
    <source>
        <dbReference type="EMBL" id="ACU84393.1"/>
    </source>
</evidence>
<dbReference type="AlphaFoldDB" id="C7MHI4"/>
<dbReference type="InterPro" id="IPR009061">
    <property type="entry name" value="DNA-bd_dom_put_sf"/>
</dbReference>
<dbReference type="HOGENOM" id="CLU_2407470_0_0_11"/>
<dbReference type="EMBL" id="CP001643">
    <property type="protein sequence ID" value="ACU84393.1"/>
    <property type="molecule type" value="Genomic_DNA"/>
</dbReference>
<dbReference type="InterPro" id="IPR010093">
    <property type="entry name" value="SinI_DNA-bd"/>
</dbReference>
<dbReference type="Proteomes" id="UP000001919">
    <property type="component" value="Chromosome"/>
</dbReference>
<dbReference type="NCBIfam" id="TIGR01764">
    <property type="entry name" value="excise"/>
    <property type="match status" value="1"/>
</dbReference>
<dbReference type="SUPFAM" id="SSF46955">
    <property type="entry name" value="Putative DNA-binding domain"/>
    <property type="match status" value="1"/>
</dbReference>
<proteinExistence type="predicted"/>
<accession>C7MHI4</accession>
<keyword evidence="3" id="KW-1185">Reference proteome</keyword>
<protein>
    <submittedName>
        <fullName evidence="2">DNA-binding protein, excisionase family</fullName>
    </submittedName>
</protein>
<dbReference type="KEGG" id="bfa:Bfae_05250"/>
<dbReference type="Pfam" id="PF12728">
    <property type="entry name" value="HTH_17"/>
    <property type="match status" value="1"/>
</dbReference>